<keyword evidence="7" id="KW-1133">Transmembrane helix</keyword>
<reference evidence="9 10" key="1">
    <citation type="submission" date="2020-07" db="EMBL/GenBank/DDBJ databases">
        <title>Gai3-2, isolated from salt lake.</title>
        <authorList>
            <person name="Cui H."/>
            <person name="Shi X."/>
        </authorList>
    </citation>
    <scope>NUCLEOTIDE SEQUENCE [LARGE SCALE GENOMIC DNA]</scope>
    <source>
        <strain evidence="9 10">Gai3-2</strain>
        <plasmid evidence="9 10">unnamed2</plasmid>
    </source>
</reference>
<evidence type="ECO:0000313" key="9">
    <source>
        <dbReference type="EMBL" id="QLG29837.1"/>
    </source>
</evidence>
<proteinExistence type="predicted"/>
<keyword evidence="10" id="KW-1185">Reference proteome</keyword>
<dbReference type="InterPro" id="IPR031623">
    <property type="entry name" value="HisKA_4TM"/>
</dbReference>
<keyword evidence="6" id="KW-0175">Coiled coil</keyword>
<dbReference type="InterPro" id="IPR036890">
    <property type="entry name" value="HATPase_C_sf"/>
</dbReference>
<dbReference type="SUPFAM" id="SSF47384">
    <property type="entry name" value="Homodimeric domain of signal transducing histidine kinase"/>
    <property type="match status" value="1"/>
</dbReference>
<dbReference type="GeneID" id="56031106"/>
<evidence type="ECO:0000256" key="5">
    <source>
        <dbReference type="ARBA" id="ARBA00022777"/>
    </source>
</evidence>
<feature type="transmembrane region" description="Helical" evidence="7">
    <location>
        <begin position="78"/>
        <end position="99"/>
    </location>
</feature>
<evidence type="ECO:0000256" key="4">
    <source>
        <dbReference type="ARBA" id="ARBA00022679"/>
    </source>
</evidence>
<dbReference type="PANTHER" id="PTHR43304:SF1">
    <property type="entry name" value="PAC DOMAIN-CONTAINING PROTEIN"/>
    <property type="match status" value="1"/>
</dbReference>
<dbReference type="CDD" id="cd00082">
    <property type="entry name" value="HisKA"/>
    <property type="match status" value="1"/>
</dbReference>
<feature type="transmembrane region" description="Helical" evidence="7">
    <location>
        <begin position="16"/>
        <end position="34"/>
    </location>
</feature>
<dbReference type="PROSITE" id="PS50109">
    <property type="entry name" value="HIS_KIN"/>
    <property type="match status" value="1"/>
</dbReference>
<dbReference type="Pfam" id="PF02518">
    <property type="entry name" value="HATPase_c"/>
    <property type="match status" value="1"/>
</dbReference>
<dbReference type="FunFam" id="3.30.565.10:FF:000006">
    <property type="entry name" value="Sensor histidine kinase WalK"/>
    <property type="match status" value="1"/>
</dbReference>
<dbReference type="AlphaFoldDB" id="A0A7D5KGJ0"/>
<dbReference type="EMBL" id="CP058531">
    <property type="protein sequence ID" value="QLG29837.1"/>
    <property type="molecule type" value="Genomic_DNA"/>
</dbReference>
<evidence type="ECO:0000259" key="8">
    <source>
        <dbReference type="PROSITE" id="PS50109"/>
    </source>
</evidence>
<keyword evidence="4" id="KW-0808">Transferase</keyword>
<feature type="coiled-coil region" evidence="6">
    <location>
        <begin position="134"/>
        <end position="161"/>
    </location>
</feature>
<dbReference type="Gene3D" id="3.30.565.10">
    <property type="entry name" value="Histidine kinase-like ATPase, C-terminal domain"/>
    <property type="match status" value="1"/>
</dbReference>
<dbReference type="PANTHER" id="PTHR43304">
    <property type="entry name" value="PHYTOCHROME-LIKE PROTEIN CPH1"/>
    <property type="match status" value="1"/>
</dbReference>
<evidence type="ECO:0000313" key="10">
    <source>
        <dbReference type="Proteomes" id="UP000509750"/>
    </source>
</evidence>
<dbReference type="PRINTS" id="PR00344">
    <property type="entry name" value="BCTRLSENSOR"/>
</dbReference>
<evidence type="ECO:0000256" key="6">
    <source>
        <dbReference type="SAM" id="Coils"/>
    </source>
</evidence>
<dbReference type="GO" id="GO:0000155">
    <property type="term" value="F:phosphorelay sensor kinase activity"/>
    <property type="evidence" value="ECO:0007669"/>
    <property type="project" value="InterPro"/>
</dbReference>
<dbReference type="InterPro" id="IPR052162">
    <property type="entry name" value="Sensor_kinase/Photoreceptor"/>
</dbReference>
<comment type="catalytic activity">
    <reaction evidence="1">
        <text>ATP + protein L-histidine = ADP + protein N-phospho-L-histidine.</text>
        <dbReference type="EC" id="2.7.13.3"/>
    </reaction>
</comment>
<dbReference type="Proteomes" id="UP000509750">
    <property type="component" value="Plasmid unnamed2"/>
</dbReference>
<feature type="transmembrane region" description="Helical" evidence="7">
    <location>
        <begin position="106"/>
        <end position="125"/>
    </location>
</feature>
<keyword evidence="5 9" id="KW-0418">Kinase</keyword>
<dbReference type="InterPro" id="IPR004358">
    <property type="entry name" value="Sig_transdc_His_kin-like_C"/>
</dbReference>
<keyword evidence="3" id="KW-0597">Phosphoprotein</keyword>
<geneLocation type="plasmid" evidence="9 10">
    <name>unnamed2</name>
</geneLocation>
<protein>
    <recommendedName>
        <fullName evidence="2">histidine kinase</fullName>
        <ecNumber evidence="2">2.7.13.3</ecNumber>
    </recommendedName>
</protein>
<evidence type="ECO:0000256" key="2">
    <source>
        <dbReference type="ARBA" id="ARBA00012438"/>
    </source>
</evidence>
<evidence type="ECO:0000256" key="1">
    <source>
        <dbReference type="ARBA" id="ARBA00000085"/>
    </source>
</evidence>
<dbReference type="Pfam" id="PF16926">
    <property type="entry name" value="HisKA_4TM"/>
    <property type="match status" value="1"/>
</dbReference>
<keyword evidence="9" id="KW-0614">Plasmid</keyword>
<dbReference type="SMART" id="SM00387">
    <property type="entry name" value="HATPase_c"/>
    <property type="match status" value="1"/>
</dbReference>
<dbReference type="EC" id="2.7.13.3" evidence="2"/>
<evidence type="ECO:0000256" key="7">
    <source>
        <dbReference type="SAM" id="Phobius"/>
    </source>
</evidence>
<dbReference type="SUPFAM" id="SSF55874">
    <property type="entry name" value="ATPase domain of HSP90 chaperone/DNA topoisomerase II/histidine kinase"/>
    <property type="match status" value="1"/>
</dbReference>
<keyword evidence="7" id="KW-0812">Transmembrane</keyword>
<dbReference type="Pfam" id="PF00512">
    <property type="entry name" value="HisKA"/>
    <property type="match status" value="1"/>
</dbReference>
<name>A0A7D5KGJ0_9EURY</name>
<dbReference type="InterPro" id="IPR005467">
    <property type="entry name" value="His_kinase_dom"/>
</dbReference>
<dbReference type="KEGG" id="halg:HUG10_19695"/>
<accession>A0A7D5KGJ0</accession>
<feature type="transmembrane region" description="Helical" evidence="7">
    <location>
        <begin position="41"/>
        <end position="63"/>
    </location>
</feature>
<organism evidence="9 10">
    <name type="scientific">Halorarum halophilum</name>
    <dbReference type="NCBI Taxonomy" id="2743090"/>
    <lineage>
        <taxon>Archaea</taxon>
        <taxon>Methanobacteriati</taxon>
        <taxon>Methanobacteriota</taxon>
        <taxon>Stenosarchaea group</taxon>
        <taxon>Halobacteria</taxon>
        <taxon>Halobacteriales</taxon>
        <taxon>Haloferacaceae</taxon>
        <taxon>Halorarum</taxon>
    </lineage>
</organism>
<gene>
    <name evidence="9" type="ORF">HUG10_19695</name>
</gene>
<dbReference type="OrthoDB" id="106630at2157"/>
<feature type="domain" description="Histidine kinase" evidence="8">
    <location>
        <begin position="164"/>
        <end position="380"/>
    </location>
</feature>
<dbReference type="InterPro" id="IPR003661">
    <property type="entry name" value="HisK_dim/P_dom"/>
</dbReference>
<dbReference type="InterPro" id="IPR036097">
    <property type="entry name" value="HisK_dim/P_sf"/>
</dbReference>
<dbReference type="SMART" id="SM00388">
    <property type="entry name" value="HisKA"/>
    <property type="match status" value="1"/>
</dbReference>
<evidence type="ECO:0000256" key="3">
    <source>
        <dbReference type="ARBA" id="ARBA00022553"/>
    </source>
</evidence>
<dbReference type="RefSeq" id="WP_179171411.1">
    <property type="nucleotide sequence ID" value="NZ_CP058531.1"/>
</dbReference>
<dbReference type="Gene3D" id="1.10.287.130">
    <property type="match status" value="1"/>
</dbReference>
<keyword evidence="7" id="KW-0472">Membrane</keyword>
<dbReference type="InterPro" id="IPR003594">
    <property type="entry name" value="HATPase_dom"/>
</dbReference>
<sequence length="395" mass="43348">MDGWKSFVSAVGEARIIAGLGALELVMAASRVILWKQGSPLIHVVATDLLIILPGIVLLYGGYRLPDLDLHPNVYPQIVSRCFAGIGMMLGVVGVLAISTGLNRPVFTPMAGTALGSVAGFAIGLNEARALSRAYEAEQAQKELKKTIEHLEASNDRLEQFAYAASHDLQEPLRMVSSYLELLKSRYRDELDRDAEEFIDFATDGADRMRAMIQSLLEYSRVTTDGEPLEPTDAEDVLEDVLNDLALRIEETEATVTTDELPTVTADPAQLAQVFRNLLLNALKYSGDEPPQVHVTVDRLADTWRFSVADEGIGIDPKYHDRTFTVFKQLHAAENPSETEAAGIGLALCERIVERHGGEIWVESDPGEGATFYFTLPRSETQQSEPPAHVLSAEQ</sequence>